<organism evidence="2 3">
    <name type="scientific">Chaetoceros tenuissimus</name>
    <dbReference type="NCBI Taxonomy" id="426638"/>
    <lineage>
        <taxon>Eukaryota</taxon>
        <taxon>Sar</taxon>
        <taxon>Stramenopiles</taxon>
        <taxon>Ochrophyta</taxon>
        <taxon>Bacillariophyta</taxon>
        <taxon>Coscinodiscophyceae</taxon>
        <taxon>Chaetocerotophycidae</taxon>
        <taxon>Chaetocerotales</taxon>
        <taxon>Chaetocerotaceae</taxon>
        <taxon>Chaetoceros</taxon>
    </lineage>
</organism>
<dbReference type="GO" id="GO:0002161">
    <property type="term" value="F:aminoacyl-tRNA deacylase activity"/>
    <property type="evidence" value="ECO:0007669"/>
    <property type="project" value="InterPro"/>
</dbReference>
<accession>A0AAD3CMA9</accession>
<dbReference type="PANTHER" id="PTHR30411:SF4">
    <property type="entry name" value="YBAK_AMINOACYL-TRNA SYNTHETASE-ASSOCIATED DOMAIN-CONTAINING PROTEIN"/>
    <property type="match status" value="1"/>
</dbReference>
<dbReference type="InterPro" id="IPR007214">
    <property type="entry name" value="YbaK/aa-tRNA-synth-assoc-dom"/>
</dbReference>
<dbReference type="Pfam" id="PF04073">
    <property type="entry name" value="tRNA_edit"/>
    <property type="match status" value="1"/>
</dbReference>
<keyword evidence="3" id="KW-1185">Reference proteome</keyword>
<dbReference type="SUPFAM" id="SSF55826">
    <property type="entry name" value="YbaK/ProRS associated domain"/>
    <property type="match status" value="1"/>
</dbReference>
<dbReference type="Proteomes" id="UP001054902">
    <property type="component" value="Unassembled WGS sequence"/>
</dbReference>
<name>A0AAD3CMA9_9STRA</name>
<dbReference type="Gene3D" id="3.90.960.10">
    <property type="entry name" value="YbaK/aminoacyl-tRNA synthetase-associated domain"/>
    <property type="match status" value="1"/>
</dbReference>
<dbReference type="CDD" id="cd04332">
    <property type="entry name" value="YbaK_like"/>
    <property type="match status" value="1"/>
</dbReference>
<evidence type="ECO:0000313" key="2">
    <source>
        <dbReference type="EMBL" id="GFH47511.1"/>
    </source>
</evidence>
<reference evidence="2 3" key="1">
    <citation type="journal article" date="2021" name="Sci. Rep.">
        <title>The genome of the diatom Chaetoceros tenuissimus carries an ancient integrated fragment of an extant virus.</title>
        <authorList>
            <person name="Hongo Y."/>
            <person name="Kimura K."/>
            <person name="Takaki Y."/>
            <person name="Yoshida Y."/>
            <person name="Baba S."/>
            <person name="Kobayashi G."/>
            <person name="Nagasaki K."/>
            <person name="Hano T."/>
            <person name="Tomaru Y."/>
        </authorList>
    </citation>
    <scope>NUCLEOTIDE SEQUENCE [LARGE SCALE GENOMIC DNA]</scope>
    <source>
        <strain evidence="2 3">NIES-3715</strain>
    </source>
</reference>
<dbReference type="EMBL" id="BLLK01000023">
    <property type="protein sequence ID" value="GFH47511.1"/>
    <property type="molecule type" value="Genomic_DNA"/>
</dbReference>
<comment type="caution">
    <text evidence="2">The sequence shown here is derived from an EMBL/GenBank/DDBJ whole genome shotgun (WGS) entry which is preliminary data.</text>
</comment>
<dbReference type="AlphaFoldDB" id="A0AAD3CMA9"/>
<evidence type="ECO:0000259" key="1">
    <source>
        <dbReference type="Pfam" id="PF04073"/>
    </source>
</evidence>
<proteinExistence type="predicted"/>
<gene>
    <name evidence="2" type="ORF">CTEN210_03986</name>
</gene>
<protein>
    <recommendedName>
        <fullName evidence="1">YbaK/aminoacyl-tRNA synthetase-associated domain-containing protein</fullName>
    </recommendedName>
</protein>
<dbReference type="PANTHER" id="PTHR30411">
    <property type="entry name" value="CYTOPLASMIC PROTEIN"/>
    <property type="match status" value="1"/>
</dbReference>
<sequence>MDDEYSLAVKSFALLSLGSSPTAASSSGSSPNSISDLVTKVNLFEQKRNFPENLKPSEKQKEEVSRAKNAVIAQKIYSSVFKWVPENYYTLKLEQRAKLLGASSTFQLCKSMLMENKSYDASCAHERNYSRFYLVILQYETAINNKKLQSEIRALVPVKERLDFSKFDFRVASEEDNARLTDYSHNAVTPFGMKENVPIVLSKAITETKGMSPFIWMGGGHIHLKLGMAVSDFIKAADPLVLDVTDARP</sequence>
<evidence type="ECO:0000313" key="3">
    <source>
        <dbReference type="Proteomes" id="UP001054902"/>
    </source>
</evidence>
<dbReference type="InterPro" id="IPR036754">
    <property type="entry name" value="YbaK/aa-tRNA-synt-asso_dom_sf"/>
</dbReference>
<feature type="domain" description="YbaK/aminoacyl-tRNA synthetase-associated" evidence="1">
    <location>
        <begin position="94"/>
        <end position="233"/>
    </location>
</feature>